<accession>A0A5F2BDF6</accession>
<name>A0A5F2BDF6_9LEPT</name>
<dbReference type="RefSeq" id="WP_135670755.1">
    <property type="nucleotide sequence ID" value="NZ_RQGN01000045.1"/>
</dbReference>
<protein>
    <submittedName>
        <fullName evidence="1">Uncharacterized protein</fullName>
    </submittedName>
</protein>
<comment type="caution">
    <text evidence="1">The sequence shown here is derived from an EMBL/GenBank/DDBJ whole genome shotgun (WGS) entry which is preliminary data.</text>
</comment>
<gene>
    <name evidence="1" type="ORF">EHQ76_09365</name>
</gene>
<dbReference type="AlphaFoldDB" id="A0A5F2BDF6"/>
<organism evidence="1 2">
    <name type="scientific">Leptospira barantonii</name>
    <dbReference type="NCBI Taxonomy" id="2023184"/>
    <lineage>
        <taxon>Bacteria</taxon>
        <taxon>Pseudomonadati</taxon>
        <taxon>Spirochaetota</taxon>
        <taxon>Spirochaetia</taxon>
        <taxon>Leptospirales</taxon>
        <taxon>Leptospiraceae</taxon>
        <taxon>Leptospira</taxon>
    </lineage>
</organism>
<proteinExistence type="predicted"/>
<sequence length="127" mass="14236">MGSAFFKTWIGCTLLSVLILTLNCGPICCLQTEFEKHDSVSTNPIPCQQEQNSQGTPSCDWDPGSLALSEKDSQFSKLIRIYLPSHFYSANVFFSFLISIERVEFVSEIAVKDSDFKSSLDTIRLLI</sequence>
<evidence type="ECO:0000313" key="1">
    <source>
        <dbReference type="EMBL" id="TGM03417.1"/>
    </source>
</evidence>
<reference evidence="1 2" key="1">
    <citation type="journal article" date="2019" name="PLoS Negl. Trop. Dis.">
        <title>Revisiting the worldwide diversity of Leptospira species in the environment.</title>
        <authorList>
            <person name="Vincent A.T."/>
            <person name="Schiettekatte O."/>
            <person name="Bourhy P."/>
            <person name="Veyrier F.J."/>
            <person name="Picardeau M."/>
        </authorList>
    </citation>
    <scope>NUCLEOTIDE SEQUENCE [LARGE SCALE GENOMIC DNA]</scope>
    <source>
        <strain evidence="1 2">201702444</strain>
    </source>
</reference>
<evidence type="ECO:0000313" key="2">
    <source>
        <dbReference type="Proteomes" id="UP000298429"/>
    </source>
</evidence>
<dbReference type="EMBL" id="RQGN01000045">
    <property type="protein sequence ID" value="TGM03417.1"/>
    <property type="molecule type" value="Genomic_DNA"/>
</dbReference>
<dbReference type="Proteomes" id="UP000298429">
    <property type="component" value="Unassembled WGS sequence"/>
</dbReference>
<dbReference type="OrthoDB" id="340786at2"/>